<feature type="non-terminal residue" evidence="2">
    <location>
        <position position="72"/>
    </location>
</feature>
<dbReference type="Proteomes" id="UP001170310">
    <property type="component" value="Unassembled WGS sequence"/>
</dbReference>
<dbReference type="InterPro" id="IPR036513">
    <property type="entry name" value="STAS_dom_sf"/>
</dbReference>
<protein>
    <submittedName>
        <fullName evidence="2">STAS domain-containing protein</fullName>
    </submittedName>
</protein>
<dbReference type="InterPro" id="IPR002645">
    <property type="entry name" value="STAS_dom"/>
</dbReference>
<sequence length="72" mass="7769">MNMQLTTSDQGDVTASINGAFDAKSCAQHKNQFENICHQAASKLVIVNLAHVDFLDASGIGALVFMFKRINA</sequence>
<name>A0AAW7YY62_9STAP</name>
<reference evidence="2" key="1">
    <citation type="submission" date="2023-07" db="EMBL/GenBank/DDBJ databases">
        <title>Genome content predicts the carbon catabolic preferences of heterotrophic bacteria.</title>
        <authorList>
            <person name="Gralka M."/>
        </authorList>
    </citation>
    <scope>NUCLEOTIDE SEQUENCE</scope>
    <source>
        <strain evidence="2">E2R20</strain>
    </source>
</reference>
<evidence type="ECO:0000313" key="2">
    <source>
        <dbReference type="EMBL" id="MDO6575042.1"/>
    </source>
</evidence>
<feature type="domain" description="STAS" evidence="1">
    <location>
        <begin position="2"/>
        <end position="72"/>
    </location>
</feature>
<keyword evidence="3" id="KW-1185">Reference proteome</keyword>
<dbReference type="Gene3D" id="3.30.750.24">
    <property type="entry name" value="STAS domain"/>
    <property type="match status" value="1"/>
</dbReference>
<dbReference type="SUPFAM" id="SSF52091">
    <property type="entry name" value="SpoIIaa-like"/>
    <property type="match status" value="1"/>
</dbReference>
<dbReference type="CDD" id="cd07043">
    <property type="entry name" value="STAS_anti-anti-sigma_factors"/>
    <property type="match status" value="1"/>
</dbReference>
<dbReference type="RefSeq" id="WP_303521915.1">
    <property type="nucleotide sequence ID" value="NZ_JAUOQO010000130.1"/>
</dbReference>
<dbReference type="AlphaFoldDB" id="A0AAW7YY62"/>
<proteinExistence type="predicted"/>
<gene>
    <name evidence="2" type="ORF">Q4528_13080</name>
</gene>
<evidence type="ECO:0000259" key="1">
    <source>
        <dbReference type="PROSITE" id="PS50801"/>
    </source>
</evidence>
<organism evidence="2 3">
    <name type="scientific">Staphylococcus pasteuri_A</name>
    <dbReference type="NCBI Taxonomy" id="3062664"/>
    <lineage>
        <taxon>Bacteria</taxon>
        <taxon>Bacillati</taxon>
        <taxon>Bacillota</taxon>
        <taxon>Bacilli</taxon>
        <taxon>Bacillales</taxon>
        <taxon>Staphylococcaceae</taxon>
        <taxon>Staphylococcus</taxon>
    </lineage>
</organism>
<dbReference type="EMBL" id="JAUOQO010000130">
    <property type="protein sequence ID" value="MDO6575042.1"/>
    <property type="molecule type" value="Genomic_DNA"/>
</dbReference>
<accession>A0AAW7YY62</accession>
<comment type="caution">
    <text evidence="2">The sequence shown here is derived from an EMBL/GenBank/DDBJ whole genome shotgun (WGS) entry which is preliminary data.</text>
</comment>
<dbReference type="Pfam" id="PF01740">
    <property type="entry name" value="STAS"/>
    <property type="match status" value="1"/>
</dbReference>
<dbReference type="PROSITE" id="PS50801">
    <property type="entry name" value="STAS"/>
    <property type="match status" value="1"/>
</dbReference>
<evidence type="ECO:0000313" key="3">
    <source>
        <dbReference type="Proteomes" id="UP001170310"/>
    </source>
</evidence>